<keyword evidence="1" id="KW-0808">Transferase</keyword>
<evidence type="ECO:0000313" key="1">
    <source>
        <dbReference type="EMBL" id="SDA98788.1"/>
    </source>
</evidence>
<accession>A0A1G5ZVG8</accession>
<gene>
    <name evidence="1" type="ORF">SAMN02927914_06341</name>
</gene>
<dbReference type="InterPro" id="IPR039498">
    <property type="entry name" value="NTP_transf_5"/>
</dbReference>
<sequence length="491" mass="54067">MKAKAVRRIGRRFPDYGWSWPTGGLDQLLKAALLSDEDAAAACAAQWLDENDIDLVAFREHRLLAAISDRFGRKLAGHSAYPRLVGLQKMLWTKSRMAMREAEPALQAMADAGCMVMLIKGASRIALNASAQRGRVAHDIDILVRPQDMQTAFDVLRDRDWQIASGVSPQYLRTRLASLRSMNFFKGNFGDIDLHQLAYDGSQRSNEDDLAIWRRATVAEFSGVSVLVPSPADRIALAIAHGGLDAHTHSDWLVDCTVAIRDGDVDWDVFLDIVARRGLAAAAAVALSYLALGIGVAVPDVVLTRVLAMADRTGLSRWSAVLQAKPRTDFGGLVWLSRGFAKQLRLKRKSGRLQQEPPAKAWRGRLAGRKPQAAPAPLVFSQAIACPEKTGDMMLDVTVRIAVPPVRRRIEMEINAGDEHIARLRAMVISRSGKERVLHFRGKVKLDGSRQALTLEARPSRQFREWNDTAAVATYGALPFQLLSAEFSPVG</sequence>
<dbReference type="Pfam" id="PF14907">
    <property type="entry name" value="NTP_transf_5"/>
    <property type="match status" value="1"/>
</dbReference>
<dbReference type="Proteomes" id="UP000198588">
    <property type="component" value="Unassembled WGS sequence"/>
</dbReference>
<dbReference type="STRING" id="1165689.SAMN02927914_06341"/>
<dbReference type="GO" id="GO:0016740">
    <property type="term" value="F:transferase activity"/>
    <property type="evidence" value="ECO:0007669"/>
    <property type="project" value="UniProtKB-KW"/>
</dbReference>
<protein>
    <submittedName>
        <fullName evidence="1">Uncharacterized nucleotidyltransferase</fullName>
    </submittedName>
</protein>
<dbReference type="AlphaFoldDB" id="A0A1G5ZVG8"/>
<dbReference type="OrthoDB" id="8430972at2"/>
<organism evidence="1 2">
    <name type="scientific">Mesorhizobium qingshengii</name>
    <dbReference type="NCBI Taxonomy" id="1165689"/>
    <lineage>
        <taxon>Bacteria</taxon>
        <taxon>Pseudomonadati</taxon>
        <taxon>Pseudomonadota</taxon>
        <taxon>Alphaproteobacteria</taxon>
        <taxon>Hyphomicrobiales</taxon>
        <taxon>Phyllobacteriaceae</taxon>
        <taxon>Mesorhizobium</taxon>
    </lineage>
</organism>
<proteinExistence type="predicted"/>
<dbReference type="EMBL" id="FMXM01000035">
    <property type="protein sequence ID" value="SDA98788.1"/>
    <property type="molecule type" value="Genomic_DNA"/>
</dbReference>
<name>A0A1G5ZVG8_9HYPH</name>
<dbReference type="Gene3D" id="3.30.460.40">
    <property type="match status" value="1"/>
</dbReference>
<reference evidence="1 2" key="1">
    <citation type="submission" date="2016-10" db="EMBL/GenBank/DDBJ databases">
        <authorList>
            <person name="de Groot N.N."/>
        </authorList>
    </citation>
    <scope>NUCLEOTIDE SEQUENCE [LARGE SCALE GENOMIC DNA]</scope>
    <source>
        <strain evidence="1 2">CGMCC 1.12097</strain>
    </source>
</reference>
<dbReference type="RefSeq" id="WP_091586251.1">
    <property type="nucleotide sequence ID" value="NZ_FMXM01000035.1"/>
</dbReference>
<evidence type="ECO:0000313" key="2">
    <source>
        <dbReference type="Proteomes" id="UP000198588"/>
    </source>
</evidence>